<proteinExistence type="predicted"/>
<evidence type="ECO:0000256" key="1">
    <source>
        <dbReference type="SAM" id="MobiDB-lite"/>
    </source>
</evidence>
<name>A0A2Z6P1K6_TRISU</name>
<organism evidence="2 3">
    <name type="scientific">Trifolium subterraneum</name>
    <name type="common">Subterranean clover</name>
    <dbReference type="NCBI Taxonomy" id="3900"/>
    <lineage>
        <taxon>Eukaryota</taxon>
        <taxon>Viridiplantae</taxon>
        <taxon>Streptophyta</taxon>
        <taxon>Embryophyta</taxon>
        <taxon>Tracheophyta</taxon>
        <taxon>Spermatophyta</taxon>
        <taxon>Magnoliopsida</taxon>
        <taxon>eudicotyledons</taxon>
        <taxon>Gunneridae</taxon>
        <taxon>Pentapetalae</taxon>
        <taxon>rosids</taxon>
        <taxon>fabids</taxon>
        <taxon>Fabales</taxon>
        <taxon>Fabaceae</taxon>
        <taxon>Papilionoideae</taxon>
        <taxon>50 kb inversion clade</taxon>
        <taxon>NPAAA clade</taxon>
        <taxon>Hologalegina</taxon>
        <taxon>IRL clade</taxon>
        <taxon>Trifolieae</taxon>
        <taxon>Trifolium</taxon>
    </lineage>
</organism>
<evidence type="ECO:0000313" key="2">
    <source>
        <dbReference type="EMBL" id="GAU48363.1"/>
    </source>
</evidence>
<dbReference type="EMBL" id="DF974411">
    <property type="protein sequence ID" value="GAU48363.1"/>
    <property type="molecule type" value="Genomic_DNA"/>
</dbReference>
<sequence length="65" mass="7070">MAVGSSTRGGEFGNSGMLKNGGLKMVEGREIAQKIAQIEKVENGAQRCVTTKKQERDDTEKVERS</sequence>
<accession>A0A2Z6P1K6</accession>
<feature type="region of interest" description="Disordered" evidence="1">
    <location>
        <begin position="1"/>
        <end position="22"/>
    </location>
</feature>
<protein>
    <submittedName>
        <fullName evidence="2">Uncharacterized protein</fullName>
    </submittedName>
</protein>
<gene>
    <name evidence="2" type="ORF">TSUD_282440</name>
</gene>
<keyword evidence="3" id="KW-1185">Reference proteome</keyword>
<evidence type="ECO:0000313" key="3">
    <source>
        <dbReference type="Proteomes" id="UP000242715"/>
    </source>
</evidence>
<dbReference type="AlphaFoldDB" id="A0A2Z6P1K6"/>
<reference evidence="3" key="1">
    <citation type="journal article" date="2017" name="Front. Plant Sci.">
        <title>Climate Clever Clovers: New Paradigm to Reduce the Environmental Footprint of Ruminants by Breeding Low Methanogenic Forages Utilizing Haplotype Variation.</title>
        <authorList>
            <person name="Kaur P."/>
            <person name="Appels R."/>
            <person name="Bayer P.E."/>
            <person name="Keeble-Gagnere G."/>
            <person name="Wang J."/>
            <person name="Hirakawa H."/>
            <person name="Shirasawa K."/>
            <person name="Vercoe P."/>
            <person name="Stefanova K."/>
            <person name="Durmic Z."/>
            <person name="Nichols P."/>
            <person name="Revell C."/>
            <person name="Isobe S.N."/>
            <person name="Edwards D."/>
            <person name="Erskine W."/>
        </authorList>
    </citation>
    <scope>NUCLEOTIDE SEQUENCE [LARGE SCALE GENOMIC DNA]</scope>
    <source>
        <strain evidence="3">cv. Daliak</strain>
    </source>
</reference>
<dbReference type="Proteomes" id="UP000242715">
    <property type="component" value="Unassembled WGS sequence"/>
</dbReference>